<feature type="chain" id="PRO_5035449217" evidence="1">
    <location>
        <begin position="17"/>
        <end position="100"/>
    </location>
</feature>
<dbReference type="EMBL" id="OV696704">
    <property type="protein sequence ID" value="CAH1251974.1"/>
    <property type="molecule type" value="Genomic_DNA"/>
</dbReference>
<dbReference type="AlphaFoldDB" id="A0A8J9ZEN6"/>
<evidence type="ECO:0000313" key="2">
    <source>
        <dbReference type="EMBL" id="CAH1251974.1"/>
    </source>
</evidence>
<evidence type="ECO:0000256" key="1">
    <source>
        <dbReference type="SAM" id="SignalP"/>
    </source>
</evidence>
<accession>A0A8J9ZEN6</accession>
<proteinExistence type="predicted"/>
<keyword evidence="1" id="KW-0732">Signal</keyword>
<gene>
    <name evidence="2" type="primary">Hypp9196</name>
    <name evidence="2" type="ORF">BLAG_LOCUS12182</name>
</gene>
<organism evidence="2 3">
    <name type="scientific">Branchiostoma lanceolatum</name>
    <name type="common">Common lancelet</name>
    <name type="synonym">Amphioxus lanceolatum</name>
    <dbReference type="NCBI Taxonomy" id="7740"/>
    <lineage>
        <taxon>Eukaryota</taxon>
        <taxon>Metazoa</taxon>
        <taxon>Chordata</taxon>
        <taxon>Cephalochordata</taxon>
        <taxon>Leptocardii</taxon>
        <taxon>Amphioxiformes</taxon>
        <taxon>Branchiostomatidae</taxon>
        <taxon>Branchiostoma</taxon>
    </lineage>
</organism>
<reference evidence="2" key="1">
    <citation type="submission" date="2022-01" db="EMBL/GenBank/DDBJ databases">
        <authorList>
            <person name="Braso-Vives M."/>
        </authorList>
    </citation>
    <scope>NUCLEOTIDE SEQUENCE</scope>
</reference>
<dbReference type="Proteomes" id="UP000838412">
    <property type="component" value="Chromosome 19"/>
</dbReference>
<protein>
    <submittedName>
        <fullName evidence="2">Hypp9196 protein</fullName>
    </submittedName>
</protein>
<feature type="signal peptide" evidence="1">
    <location>
        <begin position="1"/>
        <end position="16"/>
    </location>
</feature>
<name>A0A8J9ZEN6_BRALA</name>
<evidence type="ECO:0000313" key="3">
    <source>
        <dbReference type="Proteomes" id="UP000838412"/>
    </source>
</evidence>
<keyword evidence="3" id="KW-1185">Reference proteome</keyword>
<sequence>MLKTSIMLSLVFWAEAVQMQPAFQNLYAQAREKATAACPGRLNLMYEVNNEPADLVYTLACPEKADDCPSPDTVPFLTKVCLCCAEHKILDDCIFCTAFP</sequence>